<organism evidence="1">
    <name type="scientific">marine sediment metagenome</name>
    <dbReference type="NCBI Taxonomy" id="412755"/>
    <lineage>
        <taxon>unclassified sequences</taxon>
        <taxon>metagenomes</taxon>
        <taxon>ecological metagenomes</taxon>
    </lineage>
</organism>
<name>A0A0F9VJ03_9ZZZZ</name>
<evidence type="ECO:0000313" key="1">
    <source>
        <dbReference type="EMBL" id="KKN65793.1"/>
    </source>
</evidence>
<accession>A0A0F9VJ03</accession>
<reference evidence="1" key="1">
    <citation type="journal article" date="2015" name="Nature">
        <title>Complex archaea that bridge the gap between prokaryotes and eukaryotes.</title>
        <authorList>
            <person name="Spang A."/>
            <person name="Saw J.H."/>
            <person name="Jorgensen S.L."/>
            <person name="Zaremba-Niedzwiedzka K."/>
            <person name="Martijn J."/>
            <person name="Lind A.E."/>
            <person name="van Eijk R."/>
            <person name="Schleper C."/>
            <person name="Guy L."/>
            <person name="Ettema T.J."/>
        </authorList>
    </citation>
    <scope>NUCLEOTIDE SEQUENCE</scope>
</reference>
<sequence length="64" mass="7372">MIVQVVDETGVLQLFVDAERLVCKRDSLTLELDIRPNDPQFVRVEIELTGVVKFIKREKDAKSK</sequence>
<dbReference type="AlphaFoldDB" id="A0A0F9VJ03"/>
<comment type="caution">
    <text evidence="1">The sequence shown here is derived from an EMBL/GenBank/DDBJ whole genome shotgun (WGS) entry which is preliminary data.</text>
</comment>
<protein>
    <submittedName>
        <fullName evidence="1">Uncharacterized protein</fullName>
    </submittedName>
</protein>
<proteinExistence type="predicted"/>
<gene>
    <name evidence="1" type="ORF">LCGC14_0478380</name>
</gene>
<dbReference type="EMBL" id="LAZR01000516">
    <property type="protein sequence ID" value="KKN65793.1"/>
    <property type="molecule type" value="Genomic_DNA"/>
</dbReference>